<dbReference type="EMBL" id="CP003537">
    <property type="protein sequence ID" value="AGH95654.1"/>
    <property type="molecule type" value="Genomic_DNA"/>
</dbReference>
<evidence type="ECO:0008006" key="5">
    <source>
        <dbReference type="Google" id="ProtNLM"/>
    </source>
</evidence>
<keyword evidence="4" id="KW-1185">Reference proteome</keyword>
<evidence type="ECO:0000256" key="1">
    <source>
        <dbReference type="SAM" id="MobiDB-lite"/>
    </source>
</evidence>
<reference evidence="3 4" key="1">
    <citation type="journal article" date="2013" name="ISME J.">
        <title>By their genes ye shall know them: genomic signatures of predatory bacteria.</title>
        <authorList>
            <person name="Pasternak Z."/>
            <person name="Pietrokovski S."/>
            <person name="Rotem O."/>
            <person name="Gophna U."/>
            <person name="Lurie-Weinberger M.N."/>
            <person name="Jurkevitch E."/>
        </authorList>
    </citation>
    <scope>NUCLEOTIDE SEQUENCE [LARGE SCALE GENOMIC DNA]</scope>
    <source>
        <strain evidence="3 4">JSS</strain>
    </source>
</reference>
<keyword evidence="2" id="KW-1133">Transmembrane helix</keyword>
<dbReference type="PANTHER" id="PTHR42709">
    <property type="entry name" value="ALKALINE PHOSPHATASE LIKE PROTEIN"/>
    <property type="match status" value="1"/>
</dbReference>
<evidence type="ECO:0000313" key="4">
    <source>
        <dbReference type="Proteomes" id="UP000012040"/>
    </source>
</evidence>
<feature type="transmembrane region" description="Helical" evidence="2">
    <location>
        <begin position="114"/>
        <end position="138"/>
    </location>
</feature>
<evidence type="ECO:0000256" key="2">
    <source>
        <dbReference type="SAM" id="Phobius"/>
    </source>
</evidence>
<keyword evidence="2" id="KW-0812">Transmembrane</keyword>
<dbReference type="HOGENOM" id="CLU_1270248_0_0_7"/>
<dbReference type="InterPro" id="IPR051311">
    <property type="entry name" value="DedA_domain"/>
</dbReference>
<feature type="transmembrane region" description="Helical" evidence="2">
    <location>
        <begin position="144"/>
        <end position="165"/>
    </location>
</feature>
<dbReference type="Proteomes" id="UP000012040">
    <property type="component" value="Chromosome"/>
</dbReference>
<dbReference type="OrthoDB" id="8819584at2"/>
<accession>M4VR54</accession>
<dbReference type="PATRIC" id="fig|1184267.3.peg.1457"/>
<dbReference type="KEGG" id="bex:A11Q_1438"/>
<feature type="transmembrane region" description="Helical" evidence="2">
    <location>
        <begin position="61"/>
        <end position="83"/>
    </location>
</feature>
<feature type="region of interest" description="Disordered" evidence="1">
    <location>
        <begin position="194"/>
        <end position="217"/>
    </location>
</feature>
<dbReference type="STRING" id="1184267.A11Q_1438"/>
<dbReference type="eggNOG" id="COG1238">
    <property type="taxonomic scope" value="Bacteria"/>
</dbReference>
<feature type="transmembrane region" description="Helical" evidence="2">
    <location>
        <begin position="21"/>
        <end position="41"/>
    </location>
</feature>
<protein>
    <recommendedName>
        <fullName evidence="5">DedA family protein</fullName>
    </recommendedName>
</protein>
<organism evidence="3 4">
    <name type="scientific">Pseudobdellovibrio exovorus JSS</name>
    <dbReference type="NCBI Taxonomy" id="1184267"/>
    <lineage>
        <taxon>Bacteria</taxon>
        <taxon>Pseudomonadati</taxon>
        <taxon>Bdellovibrionota</taxon>
        <taxon>Bdellovibrionia</taxon>
        <taxon>Bdellovibrionales</taxon>
        <taxon>Pseudobdellovibrionaceae</taxon>
        <taxon>Pseudobdellovibrio</taxon>
    </lineage>
</organism>
<proteinExistence type="predicted"/>
<sequence length="217" mass="24524">MILKRKIQEKIKRTIAYLQRFMDRWWYSPIVGALALLDNLILIVPTDGILISSALLKPRQWLYLAISVSVGSTIGAFLLFHLVGVHGLPWILNLYPAIDESTAWILTERFFDQYGLILVFAVAATPVMQQPAIVLASLSQTSLFYFLLAVFFGRLMKYFIMAYIASHAPRLLSKMWGIRTEMEEVGIQVNAQIKHPTKESVPTNEPSPSDSSPKAQK</sequence>
<keyword evidence="2" id="KW-0472">Membrane</keyword>
<evidence type="ECO:0000313" key="3">
    <source>
        <dbReference type="EMBL" id="AGH95654.1"/>
    </source>
</evidence>
<dbReference type="RefSeq" id="WP_015470144.1">
    <property type="nucleotide sequence ID" value="NC_020813.1"/>
</dbReference>
<dbReference type="AlphaFoldDB" id="M4VR54"/>
<gene>
    <name evidence="3" type="ORF">A11Q_1438</name>
</gene>
<name>M4VR54_9BACT</name>
<feature type="compositionally biased region" description="Polar residues" evidence="1">
    <location>
        <begin position="200"/>
        <end position="217"/>
    </location>
</feature>